<keyword evidence="2" id="KW-1185">Reference proteome</keyword>
<proteinExistence type="predicted"/>
<reference evidence="1" key="1">
    <citation type="submission" date="2021-04" db="EMBL/GenBank/DDBJ databases">
        <authorList>
            <person name="Hornung B."/>
        </authorList>
    </citation>
    <scope>NUCLEOTIDE SEQUENCE</scope>
    <source>
        <strain evidence="1">G5G6</strain>
    </source>
</reference>
<sequence length="64" mass="6955">MCRVVNRTSCSATHNLLTANVVINLLHRKTGISGSDVSLSWPRSTSLTINGNALGDKNSWARRC</sequence>
<dbReference type="AlphaFoldDB" id="A0A916N8S3"/>
<dbReference type="EMBL" id="CAJQUM010000001">
    <property type="protein sequence ID" value="CAG4883602.1"/>
    <property type="molecule type" value="Genomic_DNA"/>
</dbReference>
<organism evidence="1 2">
    <name type="scientific">Georgfuchsia toluolica</name>
    <dbReference type="NCBI Taxonomy" id="424218"/>
    <lineage>
        <taxon>Bacteria</taxon>
        <taxon>Pseudomonadati</taxon>
        <taxon>Pseudomonadota</taxon>
        <taxon>Betaproteobacteria</taxon>
        <taxon>Nitrosomonadales</taxon>
        <taxon>Sterolibacteriaceae</taxon>
        <taxon>Georgfuchsia</taxon>
    </lineage>
</organism>
<evidence type="ECO:0000313" key="2">
    <source>
        <dbReference type="Proteomes" id="UP000742786"/>
    </source>
</evidence>
<dbReference type="Proteomes" id="UP000742786">
    <property type="component" value="Unassembled WGS sequence"/>
</dbReference>
<gene>
    <name evidence="1" type="ORF">GTOL_11485</name>
</gene>
<comment type="caution">
    <text evidence="1">The sequence shown here is derived from an EMBL/GenBank/DDBJ whole genome shotgun (WGS) entry which is preliminary data.</text>
</comment>
<protein>
    <submittedName>
        <fullName evidence="1">Uncharacterized protein</fullName>
    </submittedName>
</protein>
<name>A0A916N8S3_9PROT</name>
<evidence type="ECO:0000313" key="1">
    <source>
        <dbReference type="EMBL" id="CAG4883602.1"/>
    </source>
</evidence>
<accession>A0A916N8S3</accession>